<evidence type="ECO:0000313" key="3">
    <source>
        <dbReference type="Proteomes" id="UP000199008"/>
    </source>
</evidence>
<dbReference type="OrthoDB" id="5784238at2"/>
<dbReference type="InterPro" id="IPR036249">
    <property type="entry name" value="Thioredoxin-like_sf"/>
</dbReference>
<dbReference type="InterPro" id="IPR013766">
    <property type="entry name" value="Thioredoxin_domain"/>
</dbReference>
<reference evidence="3" key="1">
    <citation type="submission" date="2016-10" db="EMBL/GenBank/DDBJ databases">
        <authorList>
            <person name="Varghese N."/>
            <person name="Submissions S."/>
        </authorList>
    </citation>
    <scope>NUCLEOTIDE SEQUENCE [LARGE SCALE GENOMIC DNA]</scope>
    <source>
        <strain evidence="3">CGMCC 1.8895</strain>
    </source>
</reference>
<organism evidence="2 3">
    <name type="scientific">Lacicoccus qingdaonensis</name>
    <dbReference type="NCBI Taxonomy" id="576118"/>
    <lineage>
        <taxon>Bacteria</taxon>
        <taxon>Bacillati</taxon>
        <taxon>Bacillota</taxon>
        <taxon>Bacilli</taxon>
        <taxon>Bacillales</taxon>
        <taxon>Salinicoccaceae</taxon>
        <taxon>Lacicoccus</taxon>
    </lineage>
</organism>
<protein>
    <submittedName>
        <fullName evidence="2">Thioredoxin</fullName>
    </submittedName>
</protein>
<sequence>MMKEQLETQDIYNLIHSEERFILYGYAPICANCKIAERMLDLTQEIIDFEYTSINLNFHVDFINDYKITSAPALLIFENGKLKESVFRFESVTNLLNILRD</sequence>
<name>A0A1G9HWK3_9BACL</name>
<evidence type="ECO:0000313" key="2">
    <source>
        <dbReference type="EMBL" id="SDL17242.1"/>
    </source>
</evidence>
<dbReference type="CDD" id="cd02947">
    <property type="entry name" value="TRX_family"/>
    <property type="match status" value="1"/>
</dbReference>
<accession>A0A1G9HWK3</accession>
<dbReference type="Gene3D" id="3.40.30.10">
    <property type="entry name" value="Glutaredoxin"/>
    <property type="match status" value="1"/>
</dbReference>
<dbReference type="Proteomes" id="UP000199008">
    <property type="component" value="Unassembled WGS sequence"/>
</dbReference>
<evidence type="ECO:0000259" key="1">
    <source>
        <dbReference type="Pfam" id="PF00085"/>
    </source>
</evidence>
<dbReference type="EMBL" id="FNFY01000027">
    <property type="protein sequence ID" value="SDL17242.1"/>
    <property type="molecule type" value="Genomic_DNA"/>
</dbReference>
<feature type="domain" description="Thioredoxin" evidence="1">
    <location>
        <begin position="14"/>
        <end position="88"/>
    </location>
</feature>
<proteinExistence type="predicted"/>
<dbReference type="Pfam" id="PF00085">
    <property type="entry name" value="Thioredoxin"/>
    <property type="match status" value="1"/>
</dbReference>
<dbReference type="SUPFAM" id="SSF52833">
    <property type="entry name" value="Thioredoxin-like"/>
    <property type="match status" value="1"/>
</dbReference>
<dbReference type="STRING" id="576118.SAMN05216216_12725"/>
<dbReference type="AlphaFoldDB" id="A0A1G9HWK3"/>
<keyword evidence="3" id="KW-1185">Reference proteome</keyword>
<gene>
    <name evidence="2" type="ORF">SAMN05216216_12725</name>
</gene>